<evidence type="ECO:0000256" key="7">
    <source>
        <dbReference type="ARBA" id="ARBA00023288"/>
    </source>
</evidence>
<sequence length="484" mass="51381">MLGQRTKEAAVFLVAFAAAVGAEDDDSSVEAIKTACDEALWLDKVQGHYITKLTTGESRTTELSTEARQLTLAANRAVEKTTRAVLSGLAAIAASRSSAAERANKQATPMLLRAIAVLNERRGNVRALDRLLQTKVSAVMGSSATTAGTNTLFSATTVKCSLTADLDKKPSGACAVTPESTEKLAAAGHHLNKITKIKTTPLTAFAIPQLAVDIETKGTLTSGDTTADGSNKCADHATRASESKGVGLTKLALNKKTPAPTDNALIPTNSCVEATEEKDHYITTGSQVAHAICEIRGLTEKLPRKIADETADSLATDTNLQNAIYIALGKDANINDSTDQKAEKIKALLGGTGTKLQDKFFSTFNEENIKYTVGQQTVTTSVAKAASDSSYAITLAFLQQSQHGNSHSRECNRADESTDTTKENECSNTKDKDKCNEKNGCEFKDGECKAKVTTATGTDSKTNTTGNNSFVINKAPLWLAFLLF</sequence>
<keyword evidence="4" id="KW-0336">GPI-anchor</keyword>
<evidence type="ECO:0000256" key="8">
    <source>
        <dbReference type="SAM" id="MobiDB-lite"/>
    </source>
</evidence>
<gene>
    <name evidence="10" type="primary">VSG</name>
</gene>
<evidence type="ECO:0000256" key="9">
    <source>
        <dbReference type="SAM" id="SignalP"/>
    </source>
</evidence>
<feature type="compositionally biased region" description="Basic and acidic residues" evidence="8">
    <location>
        <begin position="407"/>
        <end position="433"/>
    </location>
</feature>
<proteinExistence type="evidence at transcript level"/>
<organism evidence="10">
    <name type="scientific">Trypanosoma evansi</name>
    <dbReference type="NCBI Taxonomy" id="5697"/>
    <lineage>
        <taxon>Eukaryota</taxon>
        <taxon>Discoba</taxon>
        <taxon>Euglenozoa</taxon>
        <taxon>Kinetoplastea</taxon>
        <taxon>Metakinetoplastina</taxon>
        <taxon>Trypanosomatida</taxon>
        <taxon>Trypanosomatidae</taxon>
        <taxon>Trypanosoma</taxon>
    </lineage>
</organism>
<dbReference type="SUPFAM" id="SSF58087">
    <property type="entry name" value="Variant surface glycoprotein (N-terminal domain)"/>
    <property type="match status" value="1"/>
</dbReference>
<evidence type="ECO:0000256" key="2">
    <source>
        <dbReference type="ARBA" id="ARBA00004609"/>
    </source>
</evidence>
<evidence type="ECO:0000313" key="10">
    <source>
        <dbReference type="EMBL" id="AAK49478.1"/>
    </source>
</evidence>
<evidence type="ECO:0000256" key="3">
    <source>
        <dbReference type="ARBA" id="ARBA00022475"/>
    </source>
</evidence>
<evidence type="ECO:0000256" key="1">
    <source>
        <dbReference type="ARBA" id="ARBA00002523"/>
    </source>
</evidence>
<comment type="function">
    <text evidence="1">VSG forms a coat on the surface of the parasite. The trypanosome evades the immune response of the host by expressing a series of antigenically distinct VSGs from an estimated 1000 VSG genes.</text>
</comment>
<accession>Q968L0</accession>
<keyword evidence="7" id="KW-0449">Lipoprotein</keyword>
<dbReference type="VEuPathDB" id="TriTrypDB:TevSTIB805.6.5630"/>
<dbReference type="GO" id="GO:0098552">
    <property type="term" value="C:side of membrane"/>
    <property type="evidence" value="ECO:0007669"/>
    <property type="project" value="UniProtKB-KW"/>
</dbReference>
<dbReference type="AlphaFoldDB" id="Q968L0"/>
<keyword evidence="9" id="KW-0732">Signal</keyword>
<feature type="signal peptide" evidence="9">
    <location>
        <begin position="1"/>
        <end position="22"/>
    </location>
</feature>
<evidence type="ECO:0000256" key="6">
    <source>
        <dbReference type="ARBA" id="ARBA00023180"/>
    </source>
</evidence>
<keyword evidence="6" id="KW-0325">Glycoprotein</keyword>
<comment type="subcellular location">
    <subcellularLocation>
        <location evidence="2">Cell membrane</location>
        <topology evidence="2">Lipid-anchor</topology>
        <topology evidence="2">GPI-anchor</topology>
    </subcellularLocation>
</comment>
<dbReference type="EMBL" id="AF317931">
    <property type="protein sequence ID" value="AAK49478.1"/>
    <property type="molecule type" value="mRNA"/>
</dbReference>
<dbReference type="SUPFAM" id="SSF118251">
    <property type="entry name" value="Variant surface glycoprotein MITAT 1.2, VSG 221, C-terminal domain"/>
    <property type="match status" value="1"/>
</dbReference>
<keyword evidence="5" id="KW-0472">Membrane</keyword>
<dbReference type="InterPro" id="IPR027446">
    <property type="entry name" value="VSG_C_dom_sf"/>
</dbReference>
<dbReference type="GO" id="GO:0005886">
    <property type="term" value="C:plasma membrane"/>
    <property type="evidence" value="ECO:0007669"/>
    <property type="project" value="UniProtKB-SubCell"/>
</dbReference>
<keyword evidence="3" id="KW-1003">Cell membrane</keyword>
<feature type="chain" id="PRO_5004321526" evidence="9">
    <location>
        <begin position="23"/>
        <end position="484"/>
    </location>
</feature>
<feature type="region of interest" description="Disordered" evidence="8">
    <location>
        <begin position="404"/>
        <end position="433"/>
    </location>
</feature>
<evidence type="ECO:0000256" key="5">
    <source>
        <dbReference type="ARBA" id="ARBA00023136"/>
    </source>
</evidence>
<name>Q968L0_TRYEV</name>
<evidence type="ECO:0000256" key="4">
    <source>
        <dbReference type="ARBA" id="ARBA00022622"/>
    </source>
</evidence>
<reference evidence="10" key="1">
    <citation type="submission" date="2000-11" db="EMBL/GenBank/DDBJ databases">
        <title>Comparative analysis of Trypanosoma evansi variant surface glycoprotein repertoire.</title>
        <authorList>
            <person name="Urakawa T."/>
            <person name="Ngaira J."/>
            <person name="Majiwa P."/>
        </authorList>
    </citation>
    <scope>NUCLEOTIDE SEQUENCE</scope>
    <source>
        <strain evidence="10">KETRI-JN394</strain>
    </source>
</reference>
<protein>
    <submittedName>
        <fullName evidence="10">Variable surface glycoprotein</fullName>
    </submittedName>
</protein>